<keyword evidence="3" id="KW-1185">Reference proteome</keyword>
<accession>A0ABQ9PCB2</accession>
<organism evidence="2 3">
    <name type="scientific">Colletotrichum limetticola</name>
    <dbReference type="NCBI Taxonomy" id="1209924"/>
    <lineage>
        <taxon>Eukaryota</taxon>
        <taxon>Fungi</taxon>
        <taxon>Dikarya</taxon>
        <taxon>Ascomycota</taxon>
        <taxon>Pezizomycotina</taxon>
        <taxon>Sordariomycetes</taxon>
        <taxon>Hypocreomycetidae</taxon>
        <taxon>Glomerellales</taxon>
        <taxon>Glomerellaceae</taxon>
        <taxon>Colletotrichum</taxon>
        <taxon>Colletotrichum acutatum species complex</taxon>
    </lineage>
</organism>
<comment type="caution">
    <text evidence="2">The sequence shown here is derived from an EMBL/GenBank/DDBJ whole genome shotgun (WGS) entry which is preliminary data.</text>
</comment>
<dbReference type="Proteomes" id="UP001169217">
    <property type="component" value="Unassembled WGS sequence"/>
</dbReference>
<proteinExistence type="predicted"/>
<evidence type="ECO:0000313" key="3">
    <source>
        <dbReference type="Proteomes" id="UP001169217"/>
    </source>
</evidence>
<evidence type="ECO:0000256" key="1">
    <source>
        <dbReference type="SAM" id="MobiDB-lite"/>
    </source>
</evidence>
<dbReference type="EMBL" id="JARUPT010000777">
    <property type="protein sequence ID" value="KAK0368757.1"/>
    <property type="molecule type" value="Genomic_DNA"/>
</dbReference>
<feature type="region of interest" description="Disordered" evidence="1">
    <location>
        <begin position="1"/>
        <end position="68"/>
    </location>
</feature>
<gene>
    <name evidence="2" type="ORF">CLIM01_13895</name>
</gene>
<sequence length="96" mass="10050">MSTRPSSGARLMLADRANPEGEPTSPPEPSFTSGTERRRNTETQPPRPSFAVSQSDANEDAPFTVKGSTLMPTSSATAADGPVAGFVISALNEEAR</sequence>
<protein>
    <submittedName>
        <fullName evidence="2">Uncharacterized protein</fullName>
    </submittedName>
</protein>
<name>A0ABQ9PCB2_9PEZI</name>
<reference evidence="2" key="1">
    <citation type="submission" date="2023-04" db="EMBL/GenBank/DDBJ databases">
        <title>Colletotrichum limetticola genome sequence.</title>
        <authorList>
            <person name="Baroncelli R."/>
        </authorList>
    </citation>
    <scope>NUCLEOTIDE SEQUENCE</scope>
    <source>
        <strain evidence="2">KLA-Anderson</strain>
    </source>
</reference>
<evidence type="ECO:0000313" key="2">
    <source>
        <dbReference type="EMBL" id="KAK0368757.1"/>
    </source>
</evidence>